<feature type="chain" id="PRO_5045094869" evidence="1">
    <location>
        <begin position="20"/>
        <end position="302"/>
    </location>
</feature>
<evidence type="ECO:0000313" key="2">
    <source>
        <dbReference type="EMBL" id="MDP5138259.1"/>
    </source>
</evidence>
<dbReference type="RefSeq" id="WP_305977408.1">
    <property type="nucleotide sequence ID" value="NZ_JAPJDY010000007.1"/>
</dbReference>
<sequence>MKVLFTLCFAVLTALPALAGVTPWMELKIENGHISIPITISGIETKAIIDTGSQINALNSAFRNKNELSFGTGQNYKLKGVHGTEMVNSFNQVPVNLFGAEMKLDGLADISLGHHSTGLLLGAGFLEQFVLQIDYPNQRIRFVTHGVLKMSELQNIDFQLQKGSGMPIVKVGLGEDKSAWVLFDTGSNGGLLFNKSMAEAMGWHDTLSAEQSLSKGATSHVAVMDNYRVPEVVFGPYTLEHVLVSIPADDSRIFQQDQYKALGSNIRGKKIQGILGYDILQHFVLTVDYKNGYAHVGLPEEG</sequence>
<reference evidence="2 3" key="1">
    <citation type="submission" date="2022-11" db="EMBL/GenBank/DDBJ databases">
        <title>Viruses from the air-sea interface of a natural surface slick.</title>
        <authorList>
            <person name="Rahlff J."/>
            <person name="Holmfeldt K."/>
        </authorList>
    </citation>
    <scope>NUCLEOTIDE SEQUENCE [LARGE SCALE GENOMIC DNA]</scope>
    <source>
        <strain evidence="2 3">SMS4</strain>
    </source>
</reference>
<accession>A0ABT9I4G6</accession>
<gene>
    <name evidence="2" type="ORF">ORJ04_20120</name>
</gene>
<dbReference type="EMBL" id="JAPJDZ010000120">
    <property type="protein sequence ID" value="MDP5138259.1"/>
    <property type="molecule type" value="Genomic_DNA"/>
</dbReference>
<evidence type="ECO:0000256" key="1">
    <source>
        <dbReference type="SAM" id="SignalP"/>
    </source>
</evidence>
<dbReference type="Pfam" id="PF13650">
    <property type="entry name" value="Asp_protease_2"/>
    <property type="match status" value="1"/>
</dbReference>
<dbReference type="GO" id="GO:0008233">
    <property type="term" value="F:peptidase activity"/>
    <property type="evidence" value="ECO:0007669"/>
    <property type="project" value="UniProtKB-KW"/>
</dbReference>
<dbReference type="InterPro" id="IPR021109">
    <property type="entry name" value="Peptidase_aspartic_dom_sf"/>
</dbReference>
<keyword evidence="2" id="KW-0378">Hydrolase</keyword>
<keyword evidence="3" id="KW-1185">Reference proteome</keyword>
<keyword evidence="1" id="KW-0732">Signal</keyword>
<comment type="caution">
    <text evidence="2">The sequence shown here is derived from an EMBL/GenBank/DDBJ whole genome shotgun (WGS) entry which is preliminary data.</text>
</comment>
<dbReference type="SUPFAM" id="SSF50630">
    <property type="entry name" value="Acid proteases"/>
    <property type="match status" value="1"/>
</dbReference>
<feature type="signal peptide" evidence="1">
    <location>
        <begin position="1"/>
        <end position="19"/>
    </location>
</feature>
<proteinExistence type="predicted"/>
<organism evidence="2 3">
    <name type="scientific">Rheinheimera baltica</name>
    <dbReference type="NCBI Taxonomy" id="67576"/>
    <lineage>
        <taxon>Bacteria</taxon>
        <taxon>Pseudomonadati</taxon>
        <taxon>Pseudomonadota</taxon>
        <taxon>Gammaproteobacteria</taxon>
        <taxon>Chromatiales</taxon>
        <taxon>Chromatiaceae</taxon>
        <taxon>Rheinheimera</taxon>
    </lineage>
</organism>
<name>A0ABT9I4G6_9GAMM</name>
<evidence type="ECO:0000313" key="3">
    <source>
        <dbReference type="Proteomes" id="UP001231109"/>
    </source>
</evidence>
<dbReference type="Proteomes" id="UP001231109">
    <property type="component" value="Unassembled WGS sequence"/>
</dbReference>
<dbReference type="Gene3D" id="2.40.70.10">
    <property type="entry name" value="Acid Proteases"/>
    <property type="match status" value="2"/>
</dbReference>
<dbReference type="GO" id="GO:0006508">
    <property type="term" value="P:proteolysis"/>
    <property type="evidence" value="ECO:0007669"/>
    <property type="project" value="UniProtKB-KW"/>
</dbReference>
<protein>
    <submittedName>
        <fullName evidence="2">Aspartyl protease family protein</fullName>
    </submittedName>
</protein>
<keyword evidence="2" id="KW-0645">Protease</keyword>